<keyword evidence="2" id="KW-1185">Reference proteome</keyword>
<sequence>MVDAVVQHSQRPFESSRRCWVCGSPHPSFEAYADDPGHRFPDGGSVAPGPDGTLLWAHVPGPLEGDDAAPADGHELWLVLDAATGRVLGRAATETVASGSVHLAGPDPSRMGLNIGVGEEGSPTLRGRWDGRQLVVERRAEEEFLLAVNPSGRRLLEVDTGQWSLLLLDADSGQTLAQLDAEGTVPPPPDNGSSGSSDAGNVNDWVYWDFDAAFLDEDTLVVGTSESDRKSGRARHWLVDVLTDPATGRPSGLALRGEIAYPTDSPATGPVLTAGGGAWATVSADGDTVQRWESA</sequence>
<protein>
    <submittedName>
        <fullName evidence="1">Uncharacterized protein</fullName>
    </submittedName>
</protein>
<comment type="caution">
    <text evidence="1">The sequence shown here is derived from an EMBL/GenBank/DDBJ whole genome shotgun (WGS) entry which is preliminary data.</text>
</comment>
<evidence type="ECO:0000313" key="1">
    <source>
        <dbReference type="EMBL" id="GAA2116106.1"/>
    </source>
</evidence>
<dbReference type="Proteomes" id="UP001500897">
    <property type="component" value="Unassembled WGS sequence"/>
</dbReference>
<name>A0ABN2XRL8_9ACTN</name>
<reference evidence="1 2" key="1">
    <citation type="journal article" date="2019" name="Int. J. Syst. Evol. Microbiol.">
        <title>The Global Catalogue of Microorganisms (GCM) 10K type strain sequencing project: providing services to taxonomists for standard genome sequencing and annotation.</title>
        <authorList>
            <consortium name="The Broad Institute Genomics Platform"/>
            <consortium name="The Broad Institute Genome Sequencing Center for Infectious Disease"/>
            <person name="Wu L."/>
            <person name="Ma J."/>
        </authorList>
    </citation>
    <scope>NUCLEOTIDE SEQUENCE [LARGE SCALE GENOMIC DNA]</scope>
    <source>
        <strain evidence="1 2">JCM 14559</strain>
    </source>
</reference>
<proteinExistence type="predicted"/>
<organism evidence="1 2">
    <name type="scientific">Kitasatospora saccharophila</name>
    <dbReference type="NCBI Taxonomy" id="407973"/>
    <lineage>
        <taxon>Bacteria</taxon>
        <taxon>Bacillati</taxon>
        <taxon>Actinomycetota</taxon>
        <taxon>Actinomycetes</taxon>
        <taxon>Kitasatosporales</taxon>
        <taxon>Streptomycetaceae</taxon>
        <taxon>Kitasatospora</taxon>
    </lineage>
</organism>
<accession>A0ABN2XRL8</accession>
<dbReference type="EMBL" id="BAAANS010000053">
    <property type="protein sequence ID" value="GAA2116106.1"/>
    <property type="molecule type" value="Genomic_DNA"/>
</dbReference>
<evidence type="ECO:0000313" key="2">
    <source>
        <dbReference type="Proteomes" id="UP001500897"/>
    </source>
</evidence>
<gene>
    <name evidence="1" type="ORF">GCM10009759_61440</name>
</gene>